<dbReference type="PROSITE" id="PS01298">
    <property type="entry name" value="DAPB"/>
    <property type="match status" value="1"/>
</dbReference>
<evidence type="ECO:0000256" key="5">
    <source>
        <dbReference type="ARBA" id="ARBA00022915"/>
    </source>
</evidence>
<evidence type="ECO:0000313" key="14">
    <source>
        <dbReference type="Proteomes" id="UP000713904"/>
    </source>
</evidence>
<keyword evidence="7 9" id="KW-0520">NAD</keyword>
<dbReference type="NCBIfam" id="TIGR00036">
    <property type="entry name" value="dapB"/>
    <property type="match status" value="1"/>
</dbReference>
<comment type="catalytic activity">
    <reaction evidence="9">
        <text>(S)-2,3,4,5-tetrahydrodipicolinate + NAD(+) + H2O = (2S,4S)-4-hydroxy-2,3,4,5-tetrahydrodipicolinate + NADH + H(+)</text>
        <dbReference type="Rhea" id="RHEA:35323"/>
        <dbReference type="ChEBI" id="CHEBI:15377"/>
        <dbReference type="ChEBI" id="CHEBI:15378"/>
        <dbReference type="ChEBI" id="CHEBI:16845"/>
        <dbReference type="ChEBI" id="CHEBI:57540"/>
        <dbReference type="ChEBI" id="CHEBI:57945"/>
        <dbReference type="ChEBI" id="CHEBI:67139"/>
        <dbReference type="EC" id="1.17.1.8"/>
    </reaction>
</comment>
<dbReference type="EC" id="1.17.1.8" evidence="9 10"/>
<comment type="subunit">
    <text evidence="9">Homotetramer.</text>
</comment>
<dbReference type="InterPro" id="IPR022664">
    <property type="entry name" value="DapB_N_CS"/>
</dbReference>
<feature type="binding site" evidence="9">
    <location>
        <begin position="104"/>
        <end position="107"/>
    </location>
    <ligand>
        <name>NAD(+)</name>
        <dbReference type="ChEBI" id="CHEBI:57540"/>
    </ligand>
</feature>
<evidence type="ECO:0000256" key="9">
    <source>
        <dbReference type="HAMAP-Rule" id="MF_00102"/>
    </source>
</evidence>
<organism evidence="13 14">
    <name type="scientific">Peptostreptococcus canis</name>
    <dbReference type="NCBI Taxonomy" id="1159213"/>
    <lineage>
        <taxon>Bacteria</taxon>
        <taxon>Bacillati</taxon>
        <taxon>Bacillota</taxon>
        <taxon>Clostridia</taxon>
        <taxon>Peptostreptococcales</taxon>
        <taxon>Peptostreptococcaceae</taxon>
        <taxon>Peptostreptococcus</taxon>
    </lineage>
</organism>
<feature type="binding site" evidence="9">
    <location>
        <begin position="80"/>
        <end position="82"/>
    </location>
    <ligand>
        <name>NAD(+)</name>
        <dbReference type="ChEBI" id="CHEBI:57540"/>
    </ligand>
</feature>
<feature type="active site" description="Proton donor" evidence="9">
    <location>
        <position position="140"/>
    </location>
</feature>
<evidence type="ECO:0000259" key="11">
    <source>
        <dbReference type="Pfam" id="PF01113"/>
    </source>
</evidence>
<feature type="binding site" evidence="9">
    <location>
        <position position="137"/>
    </location>
    <ligand>
        <name>(S)-2,3,4,5-tetrahydrodipicolinate</name>
        <dbReference type="ChEBI" id="CHEBI:16845"/>
    </ligand>
</feature>
<evidence type="ECO:0000259" key="12">
    <source>
        <dbReference type="Pfam" id="PF05173"/>
    </source>
</evidence>
<evidence type="ECO:0000256" key="2">
    <source>
        <dbReference type="ARBA" id="ARBA00022490"/>
    </source>
</evidence>
<dbReference type="SUPFAM" id="SSF55347">
    <property type="entry name" value="Glyceraldehyde-3-phosphate dehydrogenase-like, C-terminal domain"/>
    <property type="match status" value="1"/>
</dbReference>
<dbReference type="Pfam" id="PF05173">
    <property type="entry name" value="DapB_C"/>
    <property type="match status" value="1"/>
</dbReference>
<comment type="similarity">
    <text evidence="1 9">Belongs to the DapB family.</text>
</comment>
<dbReference type="InterPro" id="IPR022663">
    <property type="entry name" value="DapB_C"/>
</dbReference>
<comment type="caution">
    <text evidence="9">Lacks conserved residue(s) required for the propagation of feature annotation.</text>
</comment>
<feature type="binding site" evidence="9">
    <location>
        <position position="36"/>
    </location>
    <ligand>
        <name>NAD(+)</name>
        <dbReference type="ChEBI" id="CHEBI:57540"/>
    </ligand>
</feature>
<dbReference type="RefSeq" id="WP_185623441.1">
    <property type="nucleotide sequence ID" value="NZ_JABGBW010000001.1"/>
</dbReference>
<comment type="subcellular location">
    <subcellularLocation>
        <location evidence="9">Cytoplasm</location>
    </subcellularLocation>
</comment>
<dbReference type="Pfam" id="PF01113">
    <property type="entry name" value="DapB_N"/>
    <property type="match status" value="1"/>
</dbReference>
<comment type="caution">
    <text evidence="9">Was originally thought to be a dihydrodipicolinate reductase (DHDPR), catalyzing the conversion of dihydrodipicolinate to tetrahydrodipicolinate. However, it was shown in E.coli that the substrate of the enzymatic reaction is not dihydrodipicolinate (DHDP) but in fact (2S,4S)-4-hydroxy-2,3,4,5-tetrahydrodipicolinic acid (HTPA), the product released by the DapA-catalyzed reaction.</text>
</comment>
<dbReference type="PANTHER" id="PTHR20836">
    <property type="entry name" value="DIHYDRODIPICOLINATE REDUCTASE"/>
    <property type="match status" value="1"/>
</dbReference>
<dbReference type="GO" id="GO:0008839">
    <property type="term" value="F:4-hydroxy-tetrahydrodipicolinate reductase"/>
    <property type="evidence" value="ECO:0007669"/>
    <property type="project" value="UniProtKB-EC"/>
</dbReference>
<dbReference type="PIRSF" id="PIRSF000161">
    <property type="entry name" value="DHPR"/>
    <property type="match status" value="1"/>
</dbReference>
<reference evidence="13 14" key="1">
    <citation type="submission" date="2020-05" db="EMBL/GenBank/DDBJ databases">
        <title>Draft genome of xy-202 and genomic insight in genome of the genus Peptostreptococcus.</title>
        <authorList>
            <person name="Zhang Z."/>
        </authorList>
    </citation>
    <scope>NUCLEOTIDE SEQUENCE [LARGE SCALE GENOMIC DNA]</scope>
    <source>
        <strain evidence="13 14">DSM 27025</strain>
    </source>
</reference>
<gene>
    <name evidence="9" type="primary">dapB</name>
    <name evidence="13" type="ORF">HLB29_01780</name>
</gene>
<keyword evidence="6 9" id="KW-0560">Oxidoreductase</keyword>
<comment type="caution">
    <text evidence="13">The sequence shown here is derived from an EMBL/GenBank/DDBJ whole genome shotgun (WGS) entry which is preliminary data.</text>
</comment>
<keyword evidence="3 9" id="KW-0028">Amino-acid biosynthesis</keyword>
<dbReference type="Gene3D" id="3.30.360.10">
    <property type="entry name" value="Dihydrodipicolinate Reductase, domain 2"/>
    <property type="match status" value="1"/>
</dbReference>
<dbReference type="HAMAP" id="MF_00102">
    <property type="entry name" value="DapB"/>
    <property type="match status" value="1"/>
</dbReference>
<accession>A0ABR6TJ13</accession>
<evidence type="ECO:0000256" key="6">
    <source>
        <dbReference type="ARBA" id="ARBA00023002"/>
    </source>
</evidence>
<keyword evidence="14" id="KW-1185">Reference proteome</keyword>
<dbReference type="CDD" id="cd02274">
    <property type="entry name" value="DHDPR_N"/>
    <property type="match status" value="1"/>
</dbReference>
<dbReference type="InterPro" id="IPR023940">
    <property type="entry name" value="DHDPR_bac"/>
</dbReference>
<proteinExistence type="inferred from homology"/>
<dbReference type="InterPro" id="IPR036291">
    <property type="entry name" value="NAD(P)-bd_dom_sf"/>
</dbReference>
<feature type="domain" description="Dihydrodipicolinate reductase N-terminal" evidence="11">
    <location>
        <begin position="1"/>
        <end position="107"/>
    </location>
</feature>
<evidence type="ECO:0000256" key="4">
    <source>
        <dbReference type="ARBA" id="ARBA00022857"/>
    </source>
</evidence>
<feature type="domain" description="Dihydrodipicolinate reductase C-terminal" evidence="12">
    <location>
        <begin position="110"/>
        <end position="240"/>
    </location>
</feature>
<evidence type="ECO:0000256" key="10">
    <source>
        <dbReference type="NCBIfam" id="TIGR00036"/>
    </source>
</evidence>
<feature type="active site" description="Proton donor/acceptor" evidence="9">
    <location>
        <position position="136"/>
    </location>
</feature>
<keyword evidence="4 9" id="KW-0521">NADP</keyword>
<evidence type="ECO:0000313" key="13">
    <source>
        <dbReference type="EMBL" id="MBC2575413.1"/>
    </source>
</evidence>
<keyword evidence="8 9" id="KW-0457">Lysine biosynthesis</keyword>
<name>A0ABR6TJ13_9FIRM</name>
<dbReference type="Proteomes" id="UP000713904">
    <property type="component" value="Unassembled WGS sequence"/>
</dbReference>
<keyword evidence="2 9" id="KW-0963">Cytoplasm</keyword>
<dbReference type="Gene3D" id="3.40.50.720">
    <property type="entry name" value="NAD(P)-binding Rossmann-like Domain"/>
    <property type="match status" value="1"/>
</dbReference>
<evidence type="ECO:0000256" key="3">
    <source>
        <dbReference type="ARBA" id="ARBA00022605"/>
    </source>
</evidence>
<protein>
    <recommendedName>
        <fullName evidence="9 10">4-hydroxy-tetrahydrodipicolinate reductase</fullName>
        <shortName evidence="9">HTPA reductase</shortName>
        <ecNumber evidence="9 10">1.17.1.8</ecNumber>
    </recommendedName>
</protein>
<comment type="function">
    <text evidence="9">Catalyzes the conversion of 4-hydroxy-tetrahydrodipicolinate (HTPA) to tetrahydrodipicolinate.</text>
</comment>
<dbReference type="InterPro" id="IPR000846">
    <property type="entry name" value="DapB_N"/>
</dbReference>
<comment type="catalytic activity">
    <reaction evidence="9">
        <text>(S)-2,3,4,5-tetrahydrodipicolinate + NADP(+) + H2O = (2S,4S)-4-hydroxy-2,3,4,5-tetrahydrodipicolinate + NADPH + H(+)</text>
        <dbReference type="Rhea" id="RHEA:35331"/>
        <dbReference type="ChEBI" id="CHEBI:15377"/>
        <dbReference type="ChEBI" id="CHEBI:15378"/>
        <dbReference type="ChEBI" id="CHEBI:16845"/>
        <dbReference type="ChEBI" id="CHEBI:57783"/>
        <dbReference type="ChEBI" id="CHEBI:58349"/>
        <dbReference type="ChEBI" id="CHEBI:67139"/>
        <dbReference type="EC" id="1.17.1.8"/>
    </reaction>
</comment>
<evidence type="ECO:0000256" key="8">
    <source>
        <dbReference type="ARBA" id="ARBA00023154"/>
    </source>
</evidence>
<dbReference type="EMBL" id="JABGBW010000001">
    <property type="protein sequence ID" value="MBC2575413.1"/>
    <property type="molecule type" value="Genomic_DNA"/>
</dbReference>
<evidence type="ECO:0000256" key="7">
    <source>
        <dbReference type="ARBA" id="ARBA00023027"/>
    </source>
</evidence>
<keyword evidence="5 9" id="KW-0220">Diaminopimelate biosynthesis</keyword>
<comment type="pathway">
    <text evidence="9">Amino-acid biosynthesis; L-lysine biosynthesis via DAP pathway; (S)-tetrahydrodipicolinate from L-aspartate: step 4/4.</text>
</comment>
<sequence>MKIILSGYGTMGKIVEKMALEKGHTIEGVFSIVNIESPYTIFSNVESLPSADIIIDFSHPDNIIALLEGAKQHKIPMIVATTGNRNNVIKAIEDAAKFCPIFFSENMSYGIHVFTKLLEYLVPLLDEFDIEIIEKHHNKKIDSPSGTALKIIDTIISSNDNLHPFYERFTEPHKRELGEIGVSSVRGGTIVGEHSVIFAGNDEVIEITHTAQSKKIFAEGALKVACLLKEKQNGIYSFDTI</sequence>
<dbReference type="SUPFAM" id="SSF51735">
    <property type="entry name" value="NAD(P)-binding Rossmann-fold domains"/>
    <property type="match status" value="1"/>
</dbReference>
<evidence type="ECO:0000256" key="1">
    <source>
        <dbReference type="ARBA" id="ARBA00006642"/>
    </source>
</evidence>
<dbReference type="PANTHER" id="PTHR20836:SF7">
    <property type="entry name" value="4-HYDROXY-TETRAHYDRODIPICOLINATE REDUCTASE"/>
    <property type="match status" value="1"/>
</dbReference>
<feature type="binding site" evidence="9">
    <location>
        <begin position="146"/>
        <end position="147"/>
    </location>
    <ligand>
        <name>(S)-2,3,4,5-tetrahydrodipicolinate</name>
        <dbReference type="ChEBI" id="CHEBI:16845"/>
    </ligand>
</feature>